<feature type="transmembrane region" description="Helical" evidence="8">
    <location>
        <begin position="162"/>
        <end position="184"/>
    </location>
</feature>
<reference evidence="10 11" key="1">
    <citation type="journal article" date="2018" name="Nat. Biotechnol.">
        <title>A standardized bacterial taxonomy based on genome phylogeny substantially revises the tree of life.</title>
        <authorList>
            <person name="Parks D.H."/>
            <person name="Chuvochina M."/>
            <person name="Waite D.W."/>
            <person name="Rinke C."/>
            <person name="Skarshewski A."/>
            <person name="Chaumeil P.A."/>
            <person name="Hugenholtz P."/>
        </authorList>
    </citation>
    <scope>NUCLEOTIDE SEQUENCE [LARGE SCALE GENOMIC DNA]</scope>
    <source>
        <strain evidence="10">UBA11728</strain>
    </source>
</reference>
<dbReference type="EMBL" id="DPVV01000425">
    <property type="protein sequence ID" value="HCL03213.1"/>
    <property type="molecule type" value="Genomic_DNA"/>
</dbReference>
<evidence type="ECO:0000313" key="10">
    <source>
        <dbReference type="EMBL" id="HCL03213.1"/>
    </source>
</evidence>
<feature type="transmembrane region" description="Helical" evidence="8">
    <location>
        <begin position="81"/>
        <end position="101"/>
    </location>
</feature>
<feature type="transmembrane region" description="Helical" evidence="8">
    <location>
        <begin position="132"/>
        <end position="150"/>
    </location>
</feature>
<dbReference type="Proteomes" id="UP000262969">
    <property type="component" value="Unassembled WGS sequence"/>
</dbReference>
<dbReference type="InterPro" id="IPR017850">
    <property type="entry name" value="Alkaline_phosphatase_core_sf"/>
</dbReference>
<name>A0A3D2X9E0_9FIRM</name>
<organism evidence="10 11">
    <name type="scientific">Lachnoclostridium phytofermentans</name>
    <dbReference type="NCBI Taxonomy" id="66219"/>
    <lineage>
        <taxon>Bacteria</taxon>
        <taxon>Bacillati</taxon>
        <taxon>Bacillota</taxon>
        <taxon>Clostridia</taxon>
        <taxon>Lachnospirales</taxon>
        <taxon>Lachnospiraceae</taxon>
    </lineage>
</organism>
<evidence type="ECO:0000256" key="1">
    <source>
        <dbReference type="ARBA" id="ARBA00004651"/>
    </source>
</evidence>
<keyword evidence="6 8" id="KW-0472">Membrane</keyword>
<dbReference type="SUPFAM" id="SSF53649">
    <property type="entry name" value="Alkaline phosphatase-like"/>
    <property type="match status" value="1"/>
</dbReference>
<gene>
    <name evidence="10" type="ORF">DHW61_12540</name>
</gene>
<comment type="pathway">
    <text evidence="2">Cell wall biogenesis; lipoteichoic acid biosynthesis.</text>
</comment>
<dbReference type="CDD" id="cd16015">
    <property type="entry name" value="LTA_synthase"/>
    <property type="match status" value="1"/>
</dbReference>
<comment type="subcellular location">
    <subcellularLocation>
        <location evidence="1">Cell membrane</location>
        <topology evidence="1">Multi-pass membrane protein</topology>
    </subcellularLocation>
</comment>
<dbReference type="GO" id="GO:0005886">
    <property type="term" value="C:plasma membrane"/>
    <property type="evidence" value="ECO:0007669"/>
    <property type="project" value="UniProtKB-SubCell"/>
</dbReference>
<feature type="domain" description="Sulfatase N-terminal" evidence="9">
    <location>
        <begin position="287"/>
        <end position="555"/>
    </location>
</feature>
<dbReference type="Gene3D" id="3.40.720.10">
    <property type="entry name" value="Alkaline Phosphatase, subunit A"/>
    <property type="match status" value="1"/>
</dbReference>
<proteinExistence type="predicted"/>
<dbReference type="InterPro" id="IPR000917">
    <property type="entry name" value="Sulfatase_N"/>
</dbReference>
<feature type="region of interest" description="Disordered" evidence="7">
    <location>
        <begin position="248"/>
        <end position="278"/>
    </location>
</feature>
<keyword evidence="5 8" id="KW-1133">Transmembrane helix</keyword>
<evidence type="ECO:0000256" key="8">
    <source>
        <dbReference type="SAM" id="Phobius"/>
    </source>
</evidence>
<evidence type="ECO:0000313" key="11">
    <source>
        <dbReference type="Proteomes" id="UP000262969"/>
    </source>
</evidence>
<dbReference type="PANTHER" id="PTHR47371">
    <property type="entry name" value="LIPOTEICHOIC ACID SYNTHASE"/>
    <property type="match status" value="1"/>
</dbReference>
<evidence type="ECO:0000256" key="5">
    <source>
        <dbReference type="ARBA" id="ARBA00022989"/>
    </source>
</evidence>
<evidence type="ECO:0000256" key="3">
    <source>
        <dbReference type="ARBA" id="ARBA00022475"/>
    </source>
</evidence>
<dbReference type="PANTHER" id="PTHR47371:SF3">
    <property type="entry name" value="PHOSPHOGLYCEROL TRANSFERASE I"/>
    <property type="match status" value="1"/>
</dbReference>
<evidence type="ECO:0000259" key="9">
    <source>
        <dbReference type="Pfam" id="PF00884"/>
    </source>
</evidence>
<evidence type="ECO:0000256" key="4">
    <source>
        <dbReference type="ARBA" id="ARBA00022692"/>
    </source>
</evidence>
<feature type="compositionally biased region" description="Pro residues" evidence="7">
    <location>
        <begin position="256"/>
        <end position="270"/>
    </location>
</feature>
<comment type="caution">
    <text evidence="10">The sequence shown here is derived from an EMBL/GenBank/DDBJ whole genome shotgun (WGS) entry which is preliminary data.</text>
</comment>
<dbReference type="InterPro" id="IPR050448">
    <property type="entry name" value="OpgB/LTA_synthase_biosynth"/>
</dbReference>
<dbReference type="AlphaFoldDB" id="A0A3D2X9E0"/>
<keyword evidence="3" id="KW-1003">Cell membrane</keyword>
<dbReference type="Pfam" id="PF00884">
    <property type="entry name" value="Sulfatase"/>
    <property type="match status" value="1"/>
</dbReference>
<sequence length="716" mass="80282">MKLIPQKAKSLLDSVKTKCKKPFLQCVLLALALNIFVEIMSRRSVLKAIAYLFTNPLVFVYNTIIILATLSIALFFKRRWFVYYLVSLGWVAIGVTDFILLRFRTTPFTAVDITLMKSAIQIWQYYLKWFHLVLIAIGLALTVFSCVIVWKKAKRYDTRLPLLKITIFFATTLISSALLTNLGLRTNVLAANFGNLANAYHQYGLPYCFVNSVINTGINKPNIYTTDVVNTIVEGVEQGKVVSSSDILPTEVPAPSETPTPIPTLTPTPPVDISASTSDTVASKETPNIIYLQLESFFDPTHIKGVTFTEDPIPNFRALKEKFSSGYLSVPSVGAGTANTEFEVITGMNLDFFGPGEYPYKTILQKTSCESISYNLKSLGYATHAIHNNVGTFYDRVSVFSQLGFDTFTSIEYMQDIERNPNNWAKDKVLTPEILQILNTTKNQDLIYGISVQGHGSYPNSELIENPRIDLTLSEDLSDSLYYPLLYYSNQIKEMDEFIGQLIEALSNRKEETILIMYGDHLPGFQLGETDLSNGSLFQTEYIIWDNFGMTKQNEDLEAYQLSAHVLDRLDIHNGLITKLHQTQKDSDIYLDELKVLEYDMLYGDLDCFNGVNPYTKTELKMGTVPIKISEAHFVPAPPEGEAAEEDVSARIIVTGSNFTPFSKISVNDKIYDTKFINRSMLSAPIDELKSGDIVTVIQSGNDNVPLSSTDPYVIP</sequence>
<feature type="transmembrane region" description="Helical" evidence="8">
    <location>
        <begin position="22"/>
        <end position="40"/>
    </location>
</feature>
<keyword evidence="4 8" id="KW-0812">Transmembrane</keyword>
<evidence type="ECO:0000256" key="2">
    <source>
        <dbReference type="ARBA" id="ARBA00004936"/>
    </source>
</evidence>
<protein>
    <submittedName>
        <fullName evidence="10">Arylsulfatase</fullName>
    </submittedName>
</protein>
<accession>A0A3D2X9E0</accession>
<evidence type="ECO:0000256" key="6">
    <source>
        <dbReference type="ARBA" id="ARBA00023136"/>
    </source>
</evidence>
<evidence type="ECO:0000256" key="7">
    <source>
        <dbReference type="SAM" id="MobiDB-lite"/>
    </source>
</evidence>
<feature type="transmembrane region" description="Helical" evidence="8">
    <location>
        <begin position="52"/>
        <end position="75"/>
    </location>
</feature>